<keyword evidence="7" id="KW-0819">tRNA processing</keyword>
<dbReference type="Pfam" id="PF25376">
    <property type="entry name" value="Pre-PUA_NSUN2"/>
    <property type="match status" value="1"/>
</dbReference>
<dbReference type="GO" id="GO:0005634">
    <property type="term" value="C:nucleus"/>
    <property type="evidence" value="ECO:0007669"/>
    <property type="project" value="UniProtKB-SubCell"/>
</dbReference>
<evidence type="ECO:0000256" key="1">
    <source>
        <dbReference type="ARBA" id="ARBA00004123"/>
    </source>
</evidence>
<dbReference type="PROSITE" id="PS01153">
    <property type="entry name" value="NOL1_NOP2_SUN"/>
    <property type="match status" value="1"/>
</dbReference>
<protein>
    <submittedName>
        <fullName evidence="13">tRNA (Cytosine-5-)-methyltransferase NSUN2</fullName>
    </submittedName>
</protein>
<dbReference type="CDD" id="cd02440">
    <property type="entry name" value="AdoMet_MTases"/>
    <property type="match status" value="1"/>
</dbReference>
<evidence type="ECO:0000256" key="7">
    <source>
        <dbReference type="ARBA" id="ARBA00022694"/>
    </source>
</evidence>
<keyword evidence="9" id="KW-0539">Nucleus</keyword>
<feature type="region of interest" description="Disordered" evidence="11">
    <location>
        <begin position="1"/>
        <end position="25"/>
    </location>
</feature>
<organism evidence="13 14">
    <name type="scientific">Blastocystis sp. subtype 1 (strain ATCC 50177 / NandII)</name>
    <dbReference type="NCBI Taxonomy" id="478820"/>
    <lineage>
        <taxon>Eukaryota</taxon>
        <taxon>Sar</taxon>
        <taxon>Stramenopiles</taxon>
        <taxon>Bigyra</taxon>
        <taxon>Opalozoa</taxon>
        <taxon>Opalinata</taxon>
        <taxon>Blastocystidae</taxon>
        <taxon>Blastocystis</taxon>
    </lineage>
</organism>
<gene>
    <name evidence="13" type="ORF">AV274_0088</name>
</gene>
<proteinExistence type="inferred from homology"/>
<comment type="caution">
    <text evidence="10">Lacks conserved residue(s) required for the propagation of feature annotation.</text>
</comment>
<dbReference type="AlphaFoldDB" id="A0A196SR21"/>
<feature type="binding site" evidence="10">
    <location>
        <position position="196"/>
    </location>
    <ligand>
        <name>S-adenosyl-L-methionine</name>
        <dbReference type="ChEBI" id="CHEBI:59789"/>
    </ligand>
</feature>
<dbReference type="PRINTS" id="PR02008">
    <property type="entry name" value="RCMTFAMILY"/>
</dbReference>
<feature type="binding site" evidence="10">
    <location>
        <position position="240"/>
    </location>
    <ligand>
        <name>S-adenosyl-L-methionine</name>
        <dbReference type="ChEBI" id="CHEBI:59789"/>
    </ligand>
</feature>
<dbReference type="Proteomes" id="UP000078348">
    <property type="component" value="Unassembled WGS sequence"/>
</dbReference>
<keyword evidence="4 10" id="KW-0489">Methyltransferase</keyword>
<evidence type="ECO:0000256" key="4">
    <source>
        <dbReference type="ARBA" id="ARBA00022603"/>
    </source>
</evidence>
<comment type="caution">
    <text evidence="13">The sequence shown here is derived from an EMBL/GenBank/DDBJ whole genome shotgun (WGS) entry which is preliminary data.</text>
</comment>
<dbReference type="Pfam" id="PF01189">
    <property type="entry name" value="Methyltr_RsmB-F"/>
    <property type="match status" value="1"/>
</dbReference>
<feature type="domain" description="SAM-dependent MTase RsmB/NOP-type" evidence="12">
    <location>
        <begin position="54"/>
        <end position="391"/>
    </location>
</feature>
<evidence type="ECO:0000259" key="12">
    <source>
        <dbReference type="PROSITE" id="PS51686"/>
    </source>
</evidence>
<dbReference type="PRINTS" id="PR02011">
    <property type="entry name" value="RCMTNCL1"/>
</dbReference>
<evidence type="ECO:0000256" key="5">
    <source>
        <dbReference type="ARBA" id="ARBA00022679"/>
    </source>
</evidence>
<evidence type="ECO:0000256" key="2">
    <source>
        <dbReference type="ARBA" id="ARBA00007494"/>
    </source>
</evidence>
<dbReference type="InterPro" id="IPR049560">
    <property type="entry name" value="MeTrfase_RsmB-F_NOP2_cat"/>
</dbReference>
<evidence type="ECO:0000256" key="6">
    <source>
        <dbReference type="ARBA" id="ARBA00022691"/>
    </source>
</evidence>
<dbReference type="GO" id="GO:0016428">
    <property type="term" value="F:tRNA (cytidine-5-)-methyltransferase activity"/>
    <property type="evidence" value="ECO:0007669"/>
    <property type="project" value="InterPro"/>
</dbReference>
<dbReference type="InterPro" id="IPR018314">
    <property type="entry name" value="RsmB/NOL1/NOP2-like_CS"/>
</dbReference>
<dbReference type="Gene3D" id="3.40.50.150">
    <property type="entry name" value="Vaccinia Virus protein VP39"/>
    <property type="match status" value="1"/>
</dbReference>
<accession>A0A196SR21</accession>
<dbReference type="EMBL" id="LXWW01000003">
    <property type="protein sequence ID" value="OAO18194.1"/>
    <property type="molecule type" value="Genomic_DNA"/>
</dbReference>
<evidence type="ECO:0000313" key="14">
    <source>
        <dbReference type="Proteomes" id="UP000078348"/>
    </source>
</evidence>
<keyword evidence="8 10" id="KW-0694">RNA-binding</keyword>
<dbReference type="OrthoDB" id="6093671at2759"/>
<evidence type="ECO:0000256" key="9">
    <source>
        <dbReference type="ARBA" id="ARBA00023242"/>
    </source>
</evidence>
<dbReference type="STRING" id="478820.A0A196SR21"/>
<name>A0A196SR21_BLAHN</name>
<reference evidence="13 14" key="1">
    <citation type="submission" date="2016-05" db="EMBL/GenBank/DDBJ databases">
        <title>Nuclear genome of Blastocystis sp. subtype 1 NandII.</title>
        <authorList>
            <person name="Gentekaki E."/>
            <person name="Curtis B."/>
            <person name="Stairs C."/>
            <person name="Eme L."/>
            <person name="Herman E."/>
            <person name="Klimes V."/>
            <person name="Arias M.C."/>
            <person name="Elias M."/>
            <person name="Hilliou F."/>
            <person name="Klute M."/>
            <person name="Malik S.-B."/>
            <person name="Pightling A."/>
            <person name="Rachubinski R."/>
            <person name="Salas D."/>
            <person name="Schlacht A."/>
            <person name="Suga H."/>
            <person name="Archibald J."/>
            <person name="Ball S.G."/>
            <person name="Clark G."/>
            <person name="Dacks J."/>
            <person name="Van Der Giezen M."/>
            <person name="Tsaousis A."/>
            <person name="Roger A."/>
        </authorList>
    </citation>
    <scope>NUCLEOTIDE SEQUENCE [LARGE SCALE GENOMIC DNA]</scope>
    <source>
        <strain evidence="14">ATCC 50177 / NandII</strain>
    </source>
</reference>
<evidence type="ECO:0000256" key="10">
    <source>
        <dbReference type="PROSITE-ProRule" id="PRU01023"/>
    </source>
</evidence>
<feature type="active site" description="Nucleophile" evidence="10">
    <location>
        <position position="283"/>
    </location>
</feature>
<keyword evidence="14" id="KW-1185">Reference proteome</keyword>
<evidence type="ECO:0000313" key="13">
    <source>
        <dbReference type="EMBL" id="OAO18194.1"/>
    </source>
</evidence>
<evidence type="ECO:0000256" key="8">
    <source>
        <dbReference type="ARBA" id="ARBA00022884"/>
    </source>
</evidence>
<dbReference type="GO" id="GO:0000049">
    <property type="term" value="F:tRNA binding"/>
    <property type="evidence" value="ECO:0007669"/>
    <property type="project" value="UniProtKB-KW"/>
</dbReference>
<keyword evidence="6 10" id="KW-0949">S-adenosyl-L-methionine</keyword>
<evidence type="ECO:0000256" key="11">
    <source>
        <dbReference type="SAM" id="MobiDB-lite"/>
    </source>
</evidence>
<dbReference type="SUPFAM" id="SSF53335">
    <property type="entry name" value="S-adenosyl-L-methionine-dependent methyltransferases"/>
    <property type="match status" value="1"/>
</dbReference>
<dbReference type="PROSITE" id="PS51686">
    <property type="entry name" value="SAM_MT_RSMB_NOP"/>
    <property type="match status" value="1"/>
</dbReference>
<evidence type="ECO:0000256" key="3">
    <source>
        <dbReference type="ARBA" id="ARBA00022555"/>
    </source>
</evidence>
<dbReference type="InterPro" id="IPR023270">
    <property type="entry name" value="RCMT_NCL1"/>
</dbReference>
<dbReference type="InterPro" id="IPR023267">
    <property type="entry name" value="RCMT"/>
</dbReference>
<comment type="similarity">
    <text evidence="2 10">Belongs to the class I-like SAM-binding methyltransferase superfamily. RsmB/NOP family.</text>
</comment>
<sequence length="586" mass="65891">MGKRKEEGSGDKKAYKKSKKDVWQTEGDLVRESKTFEDYYRLQQIVPEEEFDAFMSVLKTDLPVTFRISELHPLGPIVRERLQTHFQFPGTVEFEGKQIACVHPIPWYPDNNAWEVDVHRRKLRKIEAFQELHKYIVELTEEGVLCRQESVSMLPPLFLQVEPDDRVLDLCAAPGSKTMQLLERVHGGQGVVVANDANERRARMLINQTSRLLSPRLAITSHLGQEYPTLPLLFDKVLCDVPCSGDGTLRKTPELQLHPLQVAIALRGLQLLRVGGRMVYSTCSLNPVEDEAVVAELLRRCAGRVRLVDASGLLPGLRRARGLCHWKVVDEANHPFEAYEAVPDKLRALYRRSMFPPSEAEATAAHLERCMRVLPHQQNSGGFFLCVLEKTGALENTLGGEKGAIDSEKGVEAIDGEKSESRTAKETSDGLWGHEELHGIVRSEQQSLGQAKKDALVRWEDPSLRERLTAFYGIDSAFDWDALFVRESSAHTLYCVAPQLRALCGETNKDLNILHTGLPCFVQNARSGPCGYRLAYDGLTTTLGCFHRRVVEVLASDVLDLIRERQMSIASCSASLQAWAVWVREE</sequence>
<feature type="binding site" evidence="10">
    <location>
        <begin position="171"/>
        <end position="177"/>
    </location>
    <ligand>
        <name>S-adenosyl-L-methionine</name>
        <dbReference type="ChEBI" id="CHEBI:59789"/>
    </ligand>
</feature>
<dbReference type="GO" id="GO:0030488">
    <property type="term" value="P:tRNA methylation"/>
    <property type="evidence" value="ECO:0007669"/>
    <property type="project" value="UniProtKB-ARBA"/>
</dbReference>
<dbReference type="InterPro" id="IPR057285">
    <property type="entry name" value="Pre-PUA_NSUN2"/>
</dbReference>
<dbReference type="PANTHER" id="PTHR22808">
    <property type="entry name" value="NCL1 YEAST -RELATED NOL1/NOP2/FMU SUN DOMAIN-CONTAINING"/>
    <property type="match status" value="1"/>
</dbReference>
<feature type="compositionally biased region" description="Basic and acidic residues" evidence="11">
    <location>
        <begin position="1"/>
        <end position="13"/>
    </location>
</feature>
<dbReference type="InterPro" id="IPR001678">
    <property type="entry name" value="MeTrfase_RsmB-F_NOP2_dom"/>
</dbReference>
<dbReference type="InterPro" id="IPR029063">
    <property type="entry name" value="SAM-dependent_MTases_sf"/>
</dbReference>
<keyword evidence="3" id="KW-0820">tRNA-binding</keyword>
<keyword evidence="5 10" id="KW-0808">Transferase</keyword>
<comment type="subcellular location">
    <subcellularLocation>
        <location evidence="1">Nucleus</location>
    </subcellularLocation>
</comment>